<dbReference type="Pfam" id="PF12796">
    <property type="entry name" value="Ank_2"/>
    <property type="match status" value="1"/>
</dbReference>
<dbReference type="PANTHER" id="PTHR24171">
    <property type="entry name" value="ANKYRIN REPEAT DOMAIN-CONTAINING PROTEIN 39-RELATED"/>
    <property type="match status" value="1"/>
</dbReference>
<feature type="region of interest" description="Disordered" evidence="4">
    <location>
        <begin position="1"/>
        <end position="25"/>
    </location>
</feature>
<evidence type="ECO:0000256" key="4">
    <source>
        <dbReference type="SAM" id="MobiDB-lite"/>
    </source>
</evidence>
<proteinExistence type="predicted"/>
<evidence type="ECO:0000256" key="3">
    <source>
        <dbReference type="PROSITE-ProRule" id="PRU00023"/>
    </source>
</evidence>
<keyword evidence="6" id="KW-1185">Reference proteome</keyword>
<dbReference type="PROSITE" id="PS50297">
    <property type="entry name" value="ANK_REP_REGION"/>
    <property type="match status" value="1"/>
</dbReference>
<gene>
    <name evidence="5" type="ORF">NliqN6_6735</name>
</gene>
<feature type="compositionally biased region" description="Acidic residues" evidence="4">
    <location>
        <begin position="185"/>
        <end position="199"/>
    </location>
</feature>
<name>A0A8H3U0P7_9TREE</name>
<feature type="compositionally biased region" description="Pro residues" evidence="4">
    <location>
        <begin position="1"/>
        <end position="12"/>
    </location>
</feature>
<dbReference type="EMBL" id="BLZA01000058">
    <property type="protein sequence ID" value="GHJ90333.1"/>
    <property type="molecule type" value="Genomic_DNA"/>
</dbReference>
<sequence>MSAPPARAPPPPADDEPTDGASSNERLLAAAKTDNEELLEAAFADPDCNVNWQDGLGNTALHYAIMNASTTVLEHILCHEQCDVDLQNKLERDTPLHLAVKTEEDEREGLRLYLVETLVEAGANPLIKNKHALRPIDTLPPPPPPARRGAPVPQAEGDDTEAVRALLRRAEAEMALGGAGNGDIASDDDLIDADDIASD</sequence>
<dbReference type="Gene3D" id="1.25.40.20">
    <property type="entry name" value="Ankyrin repeat-containing domain"/>
    <property type="match status" value="1"/>
</dbReference>
<reference evidence="5" key="1">
    <citation type="submission" date="2020-07" db="EMBL/GenBank/DDBJ databases">
        <title>Draft Genome Sequence of a Deep-Sea Yeast, Naganishia (Cryptococcus) liquefaciens strain N6.</title>
        <authorList>
            <person name="Han Y.W."/>
            <person name="Kajitani R."/>
            <person name="Morimoto H."/>
            <person name="Parhat M."/>
            <person name="Tsubouchi H."/>
            <person name="Bakenova O."/>
            <person name="Ogata M."/>
            <person name="Argunhan B."/>
            <person name="Aoki R."/>
            <person name="Kajiwara S."/>
            <person name="Itoh T."/>
            <person name="Iwasaki H."/>
        </authorList>
    </citation>
    <scope>NUCLEOTIDE SEQUENCE</scope>
    <source>
        <strain evidence="5">N6</strain>
    </source>
</reference>
<feature type="region of interest" description="Disordered" evidence="4">
    <location>
        <begin position="133"/>
        <end position="161"/>
    </location>
</feature>
<evidence type="ECO:0000256" key="1">
    <source>
        <dbReference type="ARBA" id="ARBA00022737"/>
    </source>
</evidence>
<comment type="caution">
    <text evidence="5">The sequence shown here is derived from an EMBL/GenBank/DDBJ whole genome shotgun (WGS) entry which is preliminary data.</text>
</comment>
<dbReference type="OrthoDB" id="9995210at2759"/>
<keyword evidence="1" id="KW-0677">Repeat</keyword>
<dbReference type="PANTHER" id="PTHR24171:SF8">
    <property type="entry name" value="BRCA1-ASSOCIATED RING DOMAIN PROTEIN 1"/>
    <property type="match status" value="1"/>
</dbReference>
<evidence type="ECO:0000256" key="2">
    <source>
        <dbReference type="ARBA" id="ARBA00023043"/>
    </source>
</evidence>
<dbReference type="Proteomes" id="UP000620104">
    <property type="component" value="Unassembled WGS sequence"/>
</dbReference>
<evidence type="ECO:0008006" key="7">
    <source>
        <dbReference type="Google" id="ProtNLM"/>
    </source>
</evidence>
<dbReference type="InterPro" id="IPR002110">
    <property type="entry name" value="Ankyrin_rpt"/>
</dbReference>
<dbReference type="GO" id="GO:0004842">
    <property type="term" value="F:ubiquitin-protein transferase activity"/>
    <property type="evidence" value="ECO:0007669"/>
    <property type="project" value="TreeGrafter"/>
</dbReference>
<dbReference type="SUPFAM" id="SSF48403">
    <property type="entry name" value="Ankyrin repeat"/>
    <property type="match status" value="1"/>
</dbReference>
<evidence type="ECO:0000313" key="5">
    <source>
        <dbReference type="EMBL" id="GHJ90333.1"/>
    </source>
</evidence>
<dbReference type="InterPro" id="IPR036770">
    <property type="entry name" value="Ankyrin_rpt-contain_sf"/>
</dbReference>
<feature type="repeat" description="ANK" evidence="3">
    <location>
        <begin position="91"/>
        <end position="130"/>
    </location>
</feature>
<dbReference type="AlphaFoldDB" id="A0A8H3U0P7"/>
<keyword evidence="2 3" id="KW-0040">ANK repeat</keyword>
<dbReference type="GO" id="GO:0085020">
    <property type="term" value="P:protein K6-linked ubiquitination"/>
    <property type="evidence" value="ECO:0007669"/>
    <property type="project" value="TreeGrafter"/>
</dbReference>
<feature type="region of interest" description="Disordered" evidence="4">
    <location>
        <begin position="176"/>
        <end position="199"/>
    </location>
</feature>
<organism evidence="5 6">
    <name type="scientific">Naganishia liquefaciens</name>
    <dbReference type="NCBI Taxonomy" id="104408"/>
    <lineage>
        <taxon>Eukaryota</taxon>
        <taxon>Fungi</taxon>
        <taxon>Dikarya</taxon>
        <taxon>Basidiomycota</taxon>
        <taxon>Agaricomycotina</taxon>
        <taxon>Tremellomycetes</taxon>
        <taxon>Filobasidiales</taxon>
        <taxon>Filobasidiaceae</taxon>
        <taxon>Naganishia</taxon>
    </lineage>
</organism>
<dbReference type="SMART" id="SM00248">
    <property type="entry name" value="ANK"/>
    <property type="match status" value="2"/>
</dbReference>
<evidence type="ECO:0000313" key="6">
    <source>
        <dbReference type="Proteomes" id="UP000620104"/>
    </source>
</evidence>
<dbReference type="PROSITE" id="PS50088">
    <property type="entry name" value="ANK_REPEAT"/>
    <property type="match status" value="1"/>
</dbReference>
<protein>
    <recommendedName>
        <fullName evidence="7">Ankyrin repeat domain-containing protein</fullName>
    </recommendedName>
</protein>
<accession>A0A8H3U0P7</accession>